<feature type="domain" description="SnoaL-like" evidence="1">
    <location>
        <begin position="32"/>
        <end position="137"/>
    </location>
</feature>
<keyword evidence="3" id="KW-1185">Reference proteome</keyword>
<name>B5H8J2_STRE2</name>
<sequence>MGAARRMMDNGQEISGRKVWITMSEHPDCALVRRGYTAFAAGDMNTLSELITADAVYHVPGDNILSGHHKGRDAILELFRRMGEETAGTMQIQLEAVLADGRGHVMSFHTARADRGDRGIEIRQGLFFRIVGGKVTDIDECVEDIEEENTFWR</sequence>
<dbReference type="EMBL" id="CM000950">
    <property type="protein sequence ID" value="EDY63153.2"/>
    <property type="molecule type" value="Genomic_DNA"/>
</dbReference>
<evidence type="ECO:0000259" key="1">
    <source>
        <dbReference type="Pfam" id="PF12680"/>
    </source>
</evidence>
<dbReference type="SUPFAM" id="SSF54427">
    <property type="entry name" value="NTF2-like"/>
    <property type="match status" value="1"/>
</dbReference>
<dbReference type="HOGENOM" id="CLU_123830_1_0_11"/>
<dbReference type="Proteomes" id="UP000002805">
    <property type="component" value="Chromosome"/>
</dbReference>
<evidence type="ECO:0000313" key="3">
    <source>
        <dbReference type="Proteomes" id="UP000002805"/>
    </source>
</evidence>
<dbReference type="AlphaFoldDB" id="B5H8J2"/>
<evidence type="ECO:0000313" key="2">
    <source>
        <dbReference type="EMBL" id="EDY63153.2"/>
    </source>
</evidence>
<reference evidence="3" key="1">
    <citation type="submission" date="2008-02" db="EMBL/GenBank/DDBJ databases">
        <authorList>
            <consortium name="The Broad Institute Genome Sequencing Platform"/>
            <person name="Fischbach M."/>
            <person name="Ward D."/>
            <person name="Young S."/>
            <person name="Jaffe D."/>
            <person name="Gnerre S."/>
            <person name="Berlin A."/>
            <person name="Heiman D."/>
            <person name="Hepburn T."/>
            <person name="Sykes S."/>
            <person name="Alvarado L."/>
            <person name="Kodira C.D."/>
            <person name="Straight P."/>
            <person name="Clardy J."/>
            <person name="Hung D."/>
            <person name="Kolter R."/>
            <person name="Mekalanos J."/>
            <person name="Walker S."/>
            <person name="Walsh C.T."/>
            <person name="Lander E."/>
            <person name="Galagan J."/>
            <person name="Nusbaum C."/>
            <person name="Birren B."/>
        </authorList>
    </citation>
    <scope>NUCLEOTIDE SEQUENCE [LARGE SCALE GENOMIC DNA]</scope>
    <source>
        <strain evidence="3">ATCC 25486 / DSM 40338 / CBS 914.69 / JCM 4507 / NBRC 13074 / NRRL 2958 / 5647</strain>
    </source>
</reference>
<dbReference type="InterPro" id="IPR037401">
    <property type="entry name" value="SnoaL-like"/>
</dbReference>
<dbReference type="Pfam" id="PF12680">
    <property type="entry name" value="SnoaL_2"/>
    <property type="match status" value="1"/>
</dbReference>
<dbReference type="InterPro" id="IPR032710">
    <property type="entry name" value="NTF2-like_dom_sf"/>
</dbReference>
<dbReference type="CDD" id="cd00531">
    <property type="entry name" value="NTF2_like"/>
    <property type="match status" value="1"/>
</dbReference>
<organism evidence="2 3">
    <name type="scientific">Streptomyces pristinaespiralis (strain ATCC 25486 / DSM 40338 / CBS 914.69 / JCM 4507 / KCC S-0507 / NBRC 13074 / NRRL 2958 / 5647)</name>
    <dbReference type="NCBI Taxonomy" id="457429"/>
    <lineage>
        <taxon>Bacteria</taxon>
        <taxon>Bacillati</taxon>
        <taxon>Actinomycetota</taxon>
        <taxon>Actinomycetes</taxon>
        <taxon>Kitasatosporales</taxon>
        <taxon>Streptomycetaceae</taxon>
        <taxon>Streptomyces</taxon>
    </lineage>
</organism>
<accession>B5H8J2</accession>
<dbReference type="Gene3D" id="3.10.450.50">
    <property type="match status" value="1"/>
</dbReference>
<proteinExistence type="predicted"/>
<reference evidence="3" key="2">
    <citation type="submission" date="2009-10" db="EMBL/GenBank/DDBJ databases">
        <title>The genome sequence of Streptomyces pristinaespiralis strain ATCC 25486.</title>
        <authorList>
            <consortium name="The Broad Institute Genome Sequencing Platform"/>
            <consortium name="Broad Institute Microbial Sequencing Center"/>
            <person name="Fischbach M."/>
            <person name="Godfrey P."/>
            <person name="Ward D."/>
            <person name="Young S."/>
            <person name="Zeng Q."/>
            <person name="Koehrsen M."/>
            <person name="Alvarado L."/>
            <person name="Berlin A.M."/>
            <person name="Bochicchio J."/>
            <person name="Borenstein D."/>
            <person name="Chapman S.B."/>
            <person name="Chen Z."/>
            <person name="Engels R."/>
            <person name="Freedman E."/>
            <person name="Gellesch M."/>
            <person name="Goldberg J."/>
            <person name="Griggs A."/>
            <person name="Gujja S."/>
            <person name="Heilman E.R."/>
            <person name="Heiman D.I."/>
            <person name="Hepburn T.A."/>
            <person name="Howarth C."/>
            <person name="Jen D."/>
            <person name="Larson L."/>
            <person name="Lewis B."/>
            <person name="Mehta T."/>
            <person name="Park D."/>
            <person name="Pearson M."/>
            <person name="Richards J."/>
            <person name="Roberts A."/>
            <person name="Saif S."/>
            <person name="Shea T.D."/>
            <person name="Shenoy N."/>
            <person name="Sisk P."/>
            <person name="Stolte C."/>
            <person name="Sykes S.N."/>
            <person name="Thomson T."/>
            <person name="Walk T."/>
            <person name="White J."/>
            <person name="Yandava C."/>
            <person name="Straight P."/>
            <person name="Clardy J."/>
            <person name="Hung D."/>
            <person name="Kolter R."/>
            <person name="Mekalanos J."/>
            <person name="Walker S."/>
            <person name="Walsh C.T."/>
            <person name="Wieland-Brown L.C."/>
            <person name="Haas B."/>
            <person name="Nusbaum C."/>
            <person name="Birren B."/>
        </authorList>
    </citation>
    <scope>NUCLEOTIDE SEQUENCE [LARGE SCALE GENOMIC DNA]</scope>
    <source>
        <strain evidence="3">ATCC 25486 / DSM 40338 / CBS 914.69 / JCM 4507 / NBRC 13074 / NRRL 2958 / 5647</strain>
    </source>
</reference>
<gene>
    <name evidence="2" type="ORF">SSDG_01472</name>
</gene>
<protein>
    <recommendedName>
        <fullName evidence="1">SnoaL-like domain-containing protein</fullName>
    </recommendedName>
</protein>
<dbReference type="eggNOG" id="COG3631">
    <property type="taxonomic scope" value="Bacteria"/>
</dbReference>